<sequence length="291" mass="32053">MRWSLILSTFVAAQFALSFATVIPSSDQLQRRAPADGAKVSSKTYRKISQLHPYAYKFDKAGGVTRHRLTQSARIPNHRTMLLIPKTDADHIFEHQVLDHHLDKHGLKFGDLHPDLKKQVKGIMNSPNNLVPVPAGINRGKGQVFRQARKGKAITPKKDRDAYIKLSYTSSKKTAKQLDHAFKKAGHDFGQNTVQRTLRNMMNNAKIMNANDPSPASSRSSSRSSSKASSKASSRASSPNRSPASSRASSPQSNASSNKAIPKRPALVFIPKAPNRKSDRIAAKPPKSYKV</sequence>
<evidence type="ECO:0000256" key="2">
    <source>
        <dbReference type="SAM" id="SignalP"/>
    </source>
</evidence>
<feature type="region of interest" description="Disordered" evidence="1">
    <location>
        <begin position="207"/>
        <end position="291"/>
    </location>
</feature>
<keyword evidence="2" id="KW-0732">Signal</keyword>
<feature type="chain" id="PRO_5002747221" evidence="2">
    <location>
        <begin position="21"/>
        <end position="291"/>
    </location>
</feature>
<evidence type="ECO:0000256" key="1">
    <source>
        <dbReference type="SAM" id="MobiDB-lite"/>
    </source>
</evidence>
<feature type="compositionally biased region" description="Low complexity" evidence="1">
    <location>
        <begin position="207"/>
        <end position="260"/>
    </location>
</feature>
<dbReference type="HOGENOM" id="CLU_1067718_0_0_1"/>
<dbReference type="EMBL" id="DS547109">
    <property type="protein sequence ID" value="EDR06292.1"/>
    <property type="molecule type" value="Genomic_DNA"/>
</dbReference>
<evidence type="ECO:0000313" key="3">
    <source>
        <dbReference type="EMBL" id="EDR06292.1"/>
    </source>
</evidence>
<dbReference type="InParanoid" id="B0DGL7"/>
<proteinExistence type="predicted"/>
<dbReference type="OrthoDB" id="3045283at2759"/>
<dbReference type="RefSeq" id="XP_001883153.1">
    <property type="nucleotide sequence ID" value="XM_001883118.1"/>
</dbReference>
<keyword evidence="4" id="KW-1185">Reference proteome</keyword>
<name>B0DGL7_LACBS</name>
<organism evidence="4">
    <name type="scientific">Laccaria bicolor (strain S238N-H82 / ATCC MYA-4686)</name>
    <name type="common">Bicoloured deceiver</name>
    <name type="synonym">Laccaria laccata var. bicolor</name>
    <dbReference type="NCBI Taxonomy" id="486041"/>
    <lineage>
        <taxon>Eukaryota</taxon>
        <taxon>Fungi</taxon>
        <taxon>Dikarya</taxon>
        <taxon>Basidiomycota</taxon>
        <taxon>Agaricomycotina</taxon>
        <taxon>Agaricomycetes</taxon>
        <taxon>Agaricomycetidae</taxon>
        <taxon>Agaricales</taxon>
        <taxon>Agaricineae</taxon>
        <taxon>Hydnangiaceae</taxon>
        <taxon>Laccaria</taxon>
    </lineage>
</organism>
<dbReference type="Proteomes" id="UP000001194">
    <property type="component" value="Unassembled WGS sequence"/>
</dbReference>
<accession>B0DGL7</accession>
<reference evidence="3 4" key="1">
    <citation type="journal article" date="2008" name="Nature">
        <title>The genome of Laccaria bicolor provides insights into mycorrhizal symbiosis.</title>
        <authorList>
            <person name="Martin F."/>
            <person name="Aerts A."/>
            <person name="Ahren D."/>
            <person name="Brun A."/>
            <person name="Danchin E.G.J."/>
            <person name="Duchaussoy F."/>
            <person name="Gibon J."/>
            <person name="Kohler A."/>
            <person name="Lindquist E."/>
            <person name="Pereda V."/>
            <person name="Salamov A."/>
            <person name="Shapiro H.J."/>
            <person name="Wuyts J."/>
            <person name="Blaudez D."/>
            <person name="Buee M."/>
            <person name="Brokstein P."/>
            <person name="Canbaeck B."/>
            <person name="Cohen D."/>
            <person name="Courty P.E."/>
            <person name="Coutinho P.M."/>
            <person name="Delaruelle C."/>
            <person name="Detter J.C."/>
            <person name="Deveau A."/>
            <person name="DiFazio S."/>
            <person name="Duplessis S."/>
            <person name="Fraissinet-Tachet L."/>
            <person name="Lucic E."/>
            <person name="Frey-Klett P."/>
            <person name="Fourrey C."/>
            <person name="Feussner I."/>
            <person name="Gay G."/>
            <person name="Grimwood J."/>
            <person name="Hoegger P.J."/>
            <person name="Jain P."/>
            <person name="Kilaru S."/>
            <person name="Labbe J."/>
            <person name="Lin Y.C."/>
            <person name="Legue V."/>
            <person name="Le Tacon F."/>
            <person name="Marmeisse R."/>
            <person name="Melayah D."/>
            <person name="Montanini B."/>
            <person name="Muratet M."/>
            <person name="Nehls U."/>
            <person name="Niculita-Hirzel H."/>
            <person name="Oudot-Le Secq M.P."/>
            <person name="Peter M."/>
            <person name="Quesneville H."/>
            <person name="Rajashekar B."/>
            <person name="Reich M."/>
            <person name="Rouhier N."/>
            <person name="Schmutz J."/>
            <person name="Yin T."/>
            <person name="Chalot M."/>
            <person name="Henrissat B."/>
            <person name="Kuees U."/>
            <person name="Lucas S."/>
            <person name="Van de Peer Y."/>
            <person name="Podila G.K."/>
            <person name="Polle A."/>
            <person name="Pukkila P.J."/>
            <person name="Richardson P.M."/>
            <person name="Rouze P."/>
            <person name="Sanders I.R."/>
            <person name="Stajich J.E."/>
            <person name="Tunlid A."/>
            <person name="Tuskan G."/>
            <person name="Grigoriev I.V."/>
        </authorList>
    </citation>
    <scope>NUCLEOTIDE SEQUENCE [LARGE SCALE GENOMIC DNA]</scope>
    <source>
        <strain evidence="4">S238N-H82 / ATCC MYA-4686</strain>
    </source>
</reference>
<dbReference type="GeneID" id="6078775"/>
<dbReference type="KEGG" id="lbc:LACBIDRAFT_300377"/>
<protein>
    <submittedName>
        <fullName evidence="3">Small secreted protein</fullName>
    </submittedName>
</protein>
<evidence type="ECO:0000313" key="4">
    <source>
        <dbReference type="Proteomes" id="UP000001194"/>
    </source>
</evidence>
<dbReference type="AlphaFoldDB" id="B0DGL7"/>
<gene>
    <name evidence="3" type="primary">MISSP32.1</name>
    <name evidence="3" type="ORF">LACBIDRAFT_300377</name>
</gene>
<feature type="signal peptide" evidence="2">
    <location>
        <begin position="1"/>
        <end position="20"/>
    </location>
</feature>